<evidence type="ECO:0000313" key="4">
    <source>
        <dbReference type="Proteomes" id="UP000575985"/>
    </source>
</evidence>
<dbReference type="EMBL" id="JACCFO010000001">
    <property type="protein sequence ID" value="NYI95785.1"/>
    <property type="molecule type" value="Genomic_DNA"/>
</dbReference>
<name>A0A853BM47_9ACTN</name>
<comment type="caution">
    <text evidence="3">The sequence shown here is derived from an EMBL/GenBank/DDBJ whole genome shotgun (WGS) entry which is preliminary data.</text>
</comment>
<feature type="transmembrane region" description="Helical" evidence="1">
    <location>
        <begin position="138"/>
        <end position="156"/>
    </location>
</feature>
<dbReference type="InterPro" id="IPR050491">
    <property type="entry name" value="AmpC-like"/>
</dbReference>
<dbReference type="PANTHER" id="PTHR46825:SF15">
    <property type="entry name" value="BETA-LACTAMASE-RELATED DOMAIN-CONTAINING PROTEIN"/>
    <property type="match status" value="1"/>
</dbReference>
<evidence type="ECO:0000259" key="2">
    <source>
        <dbReference type="Pfam" id="PF00144"/>
    </source>
</evidence>
<dbReference type="PANTHER" id="PTHR46825">
    <property type="entry name" value="D-ALANYL-D-ALANINE-CARBOXYPEPTIDASE/ENDOPEPTIDASE AMPH"/>
    <property type="match status" value="1"/>
</dbReference>
<dbReference type="SUPFAM" id="SSF56601">
    <property type="entry name" value="beta-lactamase/transpeptidase-like"/>
    <property type="match status" value="1"/>
</dbReference>
<dbReference type="Proteomes" id="UP000575985">
    <property type="component" value="Unassembled WGS sequence"/>
</dbReference>
<feature type="transmembrane region" description="Helical" evidence="1">
    <location>
        <begin position="210"/>
        <end position="232"/>
    </location>
</feature>
<feature type="transmembrane region" description="Helical" evidence="1">
    <location>
        <begin position="177"/>
        <end position="198"/>
    </location>
</feature>
<evidence type="ECO:0000256" key="1">
    <source>
        <dbReference type="SAM" id="Phobius"/>
    </source>
</evidence>
<keyword evidence="4" id="KW-1185">Reference proteome</keyword>
<dbReference type="Pfam" id="PF00144">
    <property type="entry name" value="Beta-lactamase"/>
    <property type="match status" value="1"/>
</dbReference>
<keyword evidence="1" id="KW-0812">Transmembrane</keyword>
<keyword evidence="1" id="KW-1133">Transmembrane helix</keyword>
<proteinExistence type="predicted"/>
<accession>A0A853BM47</accession>
<evidence type="ECO:0000313" key="3">
    <source>
        <dbReference type="EMBL" id="NYI95785.1"/>
    </source>
</evidence>
<feature type="domain" description="Beta-lactamase-related" evidence="2">
    <location>
        <begin position="3"/>
        <end position="104"/>
    </location>
</feature>
<protein>
    <recommendedName>
        <fullName evidence="2">Beta-lactamase-related domain-containing protein</fullName>
    </recommendedName>
</protein>
<dbReference type="InterPro" id="IPR012338">
    <property type="entry name" value="Beta-lactam/transpept-like"/>
</dbReference>
<dbReference type="AlphaFoldDB" id="A0A853BM47"/>
<reference evidence="3 4" key="1">
    <citation type="submission" date="2020-07" db="EMBL/GenBank/DDBJ databases">
        <title>Sequencing the genomes of 1000 actinobacteria strains.</title>
        <authorList>
            <person name="Klenk H.-P."/>
        </authorList>
    </citation>
    <scope>NUCLEOTIDE SEQUENCE [LARGE SCALE GENOMIC DNA]</scope>
    <source>
        <strain evidence="3 4">DSM 45927</strain>
    </source>
</reference>
<sequence>MNGSGGVVSTAEDLARWLIVHSNGGAAADGTRLVSESALDTLHTPGPAGGDYAMGWDLDRSGDRVTRIHHGGALFTASAEQILLPGEGGEPGYGIAVAFNSAGALGAEQMTIIEGLVEIVEGGGQPAAPVRVTAISDAAMAVLIAAALVVGALRVRRAGAWARRRARRSAPLLVLTLAPRLVPVALCLLLPAIAGLVMGARDVTWEAAWYGWPALVVWAVVAAAASAAVLAARVLHLVRERRSPAPPDATRPPAPRPTPAT</sequence>
<organism evidence="3 4">
    <name type="scientific">Streptomonospora nanhaiensis</name>
    <dbReference type="NCBI Taxonomy" id="1323731"/>
    <lineage>
        <taxon>Bacteria</taxon>
        <taxon>Bacillati</taxon>
        <taxon>Actinomycetota</taxon>
        <taxon>Actinomycetes</taxon>
        <taxon>Streptosporangiales</taxon>
        <taxon>Nocardiopsidaceae</taxon>
        <taxon>Streptomonospora</taxon>
    </lineage>
</organism>
<gene>
    <name evidence="3" type="ORF">HNR12_002062</name>
</gene>
<dbReference type="Gene3D" id="3.40.710.10">
    <property type="entry name" value="DD-peptidase/beta-lactamase superfamily"/>
    <property type="match status" value="1"/>
</dbReference>
<dbReference type="InterPro" id="IPR001466">
    <property type="entry name" value="Beta-lactam-related"/>
</dbReference>
<keyword evidence="1" id="KW-0472">Membrane</keyword>